<dbReference type="Gene3D" id="1.20.58.340">
    <property type="entry name" value="Magnesium transport protein CorA, transmembrane region"/>
    <property type="match status" value="1"/>
</dbReference>
<dbReference type="AlphaFoldDB" id="N4X6F4"/>
<feature type="compositionally biased region" description="Acidic residues" evidence="1">
    <location>
        <begin position="464"/>
        <end position="480"/>
    </location>
</feature>
<dbReference type="HOGENOM" id="CLU_536341_0_0_1"/>
<dbReference type="RefSeq" id="XP_014074756.1">
    <property type="nucleotide sequence ID" value="XM_014219281.1"/>
</dbReference>
<sequence length="512" mass="59493">MDEFIVSNEDPFDNYDWISTTKQQPLVYQLRSTLATNAKKHNDAKGSSVVLMAYDYEKSIIDAEKDHVVQLVQDWKFPKAVVQSLLKRGVPRGFYRRTDATNIFFWYHVTTSRPRKAMSMYDFMRVCTVYDTTTSFSRTLVFCPQSIIGKAREALQTACNAEPNTNTEIEDWAIPHLFIAHLCIKEWENEEERVRRLANNTAVWLNFNANKLVDNKPIEIIDEQLHRVHWSMFYSGTLNSVISHLRQEFNMFRVYRTCPTTKIFEILDSFSVQMDSTRLNFEFFENYFNTERQKFLDMITIKNAGYTQRNTIALRRIAESSREDAQEMKRQSQQALESSKLMMKISYLSMFYLPGTFLATLFSTPFFQINQELQFPALTKLWIYFLFATILTAVTFLASTVWDIIRDWSNNRTDKQANPGLLTKDEGDNYMNPDRSLLEPGPSALNVEAFKSHSAERYSHVIDNETDDDIDNETDDDIDNDIDDEIRGEIEDEIVGGSPHLHGTVATETENN</sequence>
<feature type="region of interest" description="Disordered" evidence="1">
    <location>
        <begin position="461"/>
        <end position="480"/>
    </location>
</feature>
<dbReference type="Proteomes" id="UP000012338">
    <property type="component" value="Unassembled WGS sequence"/>
</dbReference>
<evidence type="ECO:0000256" key="1">
    <source>
        <dbReference type="SAM" id="MobiDB-lite"/>
    </source>
</evidence>
<reference evidence="3 4" key="1">
    <citation type="journal article" date="2012" name="PLoS Pathog.">
        <title>Diverse lifestyles and strategies of plant pathogenesis encoded in the genomes of eighteen Dothideomycetes fungi.</title>
        <authorList>
            <person name="Ohm R.A."/>
            <person name="Feau N."/>
            <person name="Henrissat B."/>
            <person name="Schoch C.L."/>
            <person name="Horwitz B.A."/>
            <person name="Barry K.W."/>
            <person name="Condon B.J."/>
            <person name="Copeland A.C."/>
            <person name="Dhillon B."/>
            <person name="Glaser F."/>
            <person name="Hesse C.N."/>
            <person name="Kosti I."/>
            <person name="LaButti K."/>
            <person name="Lindquist E.A."/>
            <person name="Lucas S."/>
            <person name="Salamov A.A."/>
            <person name="Bradshaw R.E."/>
            <person name="Ciuffetti L."/>
            <person name="Hamelin R.C."/>
            <person name="Kema G.H.J."/>
            <person name="Lawrence C."/>
            <person name="Scott J.A."/>
            <person name="Spatafora J.W."/>
            <person name="Turgeon B.G."/>
            <person name="de Wit P.J.G.M."/>
            <person name="Zhong S."/>
            <person name="Goodwin S.B."/>
            <person name="Grigoriev I.V."/>
        </authorList>
    </citation>
    <scope>NUCLEOTIDE SEQUENCE [LARGE SCALE GENOMIC DNA]</scope>
    <source>
        <strain evidence="4">C4 / ATCC 48331 / race T</strain>
    </source>
</reference>
<feature type="transmembrane region" description="Helical" evidence="2">
    <location>
        <begin position="381"/>
        <end position="405"/>
    </location>
</feature>
<dbReference type="GeneID" id="25846958"/>
<dbReference type="OrthoDB" id="5396681at2759"/>
<evidence type="ECO:0000313" key="4">
    <source>
        <dbReference type="Proteomes" id="UP000012338"/>
    </source>
</evidence>
<evidence type="ECO:0000256" key="2">
    <source>
        <dbReference type="SAM" id="Phobius"/>
    </source>
</evidence>
<keyword evidence="2" id="KW-0812">Transmembrane</keyword>
<accession>N4X6F4</accession>
<proteinExistence type="predicted"/>
<keyword evidence="2" id="KW-0472">Membrane</keyword>
<feature type="transmembrane region" description="Helical" evidence="2">
    <location>
        <begin position="350"/>
        <end position="369"/>
    </location>
</feature>
<name>N4X6F4_COCH4</name>
<reference evidence="4" key="2">
    <citation type="journal article" date="2013" name="PLoS Genet.">
        <title>Comparative genome structure, secondary metabolite, and effector coding capacity across Cochliobolus pathogens.</title>
        <authorList>
            <person name="Condon B.J."/>
            <person name="Leng Y."/>
            <person name="Wu D."/>
            <person name="Bushley K.E."/>
            <person name="Ohm R.A."/>
            <person name="Otillar R."/>
            <person name="Martin J."/>
            <person name="Schackwitz W."/>
            <person name="Grimwood J."/>
            <person name="MohdZainudin N."/>
            <person name="Xue C."/>
            <person name="Wang R."/>
            <person name="Manning V.A."/>
            <person name="Dhillon B."/>
            <person name="Tu Z.J."/>
            <person name="Steffenson B.J."/>
            <person name="Salamov A."/>
            <person name="Sun H."/>
            <person name="Lowry S."/>
            <person name="LaButti K."/>
            <person name="Han J."/>
            <person name="Copeland A."/>
            <person name="Lindquist E."/>
            <person name="Barry K."/>
            <person name="Schmutz J."/>
            <person name="Baker S.E."/>
            <person name="Ciuffetti L.M."/>
            <person name="Grigoriev I.V."/>
            <person name="Zhong S."/>
            <person name="Turgeon B.G."/>
        </authorList>
    </citation>
    <scope>NUCLEOTIDE SEQUENCE [LARGE SCALE GENOMIC DNA]</scope>
    <source>
        <strain evidence="4">C4 / ATCC 48331 / race T</strain>
    </source>
</reference>
<protein>
    <submittedName>
        <fullName evidence="3">Uncharacterized protein</fullName>
    </submittedName>
</protein>
<keyword evidence="2" id="KW-1133">Transmembrane helix</keyword>
<gene>
    <name evidence="3" type="ORF">COCC4DRAFT_64973</name>
</gene>
<dbReference type="EMBL" id="KB733471">
    <property type="protein sequence ID" value="ENI00847.1"/>
    <property type="molecule type" value="Genomic_DNA"/>
</dbReference>
<evidence type="ECO:0000313" key="3">
    <source>
        <dbReference type="EMBL" id="ENI00847.1"/>
    </source>
</evidence>
<organism evidence="3 4">
    <name type="scientific">Cochliobolus heterostrophus (strain C4 / ATCC 48331 / race T)</name>
    <name type="common">Southern corn leaf blight fungus</name>
    <name type="synonym">Bipolaris maydis</name>
    <dbReference type="NCBI Taxonomy" id="665024"/>
    <lineage>
        <taxon>Eukaryota</taxon>
        <taxon>Fungi</taxon>
        <taxon>Dikarya</taxon>
        <taxon>Ascomycota</taxon>
        <taxon>Pezizomycotina</taxon>
        <taxon>Dothideomycetes</taxon>
        <taxon>Pleosporomycetidae</taxon>
        <taxon>Pleosporales</taxon>
        <taxon>Pleosporineae</taxon>
        <taxon>Pleosporaceae</taxon>
        <taxon>Bipolaris</taxon>
    </lineage>
</organism>
<keyword evidence="4" id="KW-1185">Reference proteome</keyword>